<dbReference type="EMBL" id="KE504124">
    <property type="protein sequence ID" value="EPT05210.1"/>
    <property type="molecule type" value="Genomic_DNA"/>
</dbReference>
<dbReference type="GO" id="GO:0046982">
    <property type="term" value="F:protein heterodimerization activity"/>
    <property type="evidence" value="ECO:0007669"/>
    <property type="project" value="InterPro"/>
</dbReference>
<keyword evidence="4" id="KW-1185">Reference proteome</keyword>
<dbReference type="Pfam" id="PF00808">
    <property type="entry name" value="CBFD_NFYB_HMF"/>
    <property type="match status" value="1"/>
</dbReference>
<dbReference type="SUPFAM" id="SSF47113">
    <property type="entry name" value="Histone-fold"/>
    <property type="match status" value="1"/>
</dbReference>
<sequence length="375" mass="39543">MALGANSVHISALRQSTHDELSVDEEEVDQLDSGLDSEEEVDELEEAAPAASASVSAPVSKPRPKKTGDRIPGHTILPATRVENILQGSEAGPHLSKEALYMLSVATEEFIKRLARAGKRIADLEARQLVYYRDVAIAAQMNHEFDFAQDVMPAPLSVTEALERRAAKEKELADADPAIAPSTDYWALPPPSEESLQEEPPAASDTGSSRSKSRSRLLRMNGNGEAEGGSPGRPRVRDTTGRYVPNPESKPSGNKTVPSARRVSVGTRPGSSRIRERASRASEGGHTPSADSPSSANGTSSVSRGGMGPPAPPRPSSSLSNRGTSRGDDVRSAGGYGGHPNGFMDMFGGGGRGTGIADAPGRTIYSAQRATQSNR</sequence>
<name>S8G4R4_FOMSC</name>
<feature type="domain" description="Transcription factor CBF/NF-Y/archaeal histone" evidence="2">
    <location>
        <begin position="77"/>
        <end position="138"/>
    </location>
</feature>
<dbReference type="Gene3D" id="1.10.20.10">
    <property type="entry name" value="Histone, subunit A"/>
    <property type="match status" value="1"/>
</dbReference>
<evidence type="ECO:0000313" key="4">
    <source>
        <dbReference type="Proteomes" id="UP000015241"/>
    </source>
</evidence>
<accession>S8G4R4</accession>
<evidence type="ECO:0000256" key="1">
    <source>
        <dbReference type="SAM" id="MobiDB-lite"/>
    </source>
</evidence>
<dbReference type="Proteomes" id="UP000015241">
    <property type="component" value="Unassembled WGS sequence"/>
</dbReference>
<dbReference type="eggNOG" id="KOG1657">
    <property type="taxonomic scope" value="Eukaryota"/>
</dbReference>
<evidence type="ECO:0000313" key="3">
    <source>
        <dbReference type="EMBL" id="EPT05210.1"/>
    </source>
</evidence>
<dbReference type="InterPro" id="IPR009072">
    <property type="entry name" value="Histone-fold"/>
</dbReference>
<protein>
    <recommendedName>
        <fullName evidence="2">Transcription factor CBF/NF-Y/archaeal histone domain-containing protein</fullName>
    </recommendedName>
</protein>
<feature type="compositionally biased region" description="Acidic residues" evidence="1">
    <location>
        <begin position="22"/>
        <end position="46"/>
    </location>
</feature>
<gene>
    <name evidence="3" type="ORF">FOMPIDRAFT_1057512</name>
</gene>
<reference evidence="3 4" key="1">
    <citation type="journal article" date="2012" name="Science">
        <title>The Paleozoic origin of enzymatic lignin decomposition reconstructed from 31 fungal genomes.</title>
        <authorList>
            <person name="Floudas D."/>
            <person name="Binder M."/>
            <person name="Riley R."/>
            <person name="Barry K."/>
            <person name="Blanchette R.A."/>
            <person name="Henrissat B."/>
            <person name="Martinez A.T."/>
            <person name="Otillar R."/>
            <person name="Spatafora J.W."/>
            <person name="Yadav J.S."/>
            <person name="Aerts A."/>
            <person name="Benoit I."/>
            <person name="Boyd A."/>
            <person name="Carlson A."/>
            <person name="Copeland A."/>
            <person name="Coutinho P.M."/>
            <person name="de Vries R.P."/>
            <person name="Ferreira P."/>
            <person name="Findley K."/>
            <person name="Foster B."/>
            <person name="Gaskell J."/>
            <person name="Glotzer D."/>
            <person name="Gorecki P."/>
            <person name="Heitman J."/>
            <person name="Hesse C."/>
            <person name="Hori C."/>
            <person name="Igarashi K."/>
            <person name="Jurgens J.A."/>
            <person name="Kallen N."/>
            <person name="Kersten P."/>
            <person name="Kohler A."/>
            <person name="Kuees U."/>
            <person name="Kumar T.K.A."/>
            <person name="Kuo A."/>
            <person name="LaButti K."/>
            <person name="Larrondo L.F."/>
            <person name="Lindquist E."/>
            <person name="Ling A."/>
            <person name="Lombard V."/>
            <person name="Lucas S."/>
            <person name="Lundell T."/>
            <person name="Martin R."/>
            <person name="McLaughlin D.J."/>
            <person name="Morgenstern I."/>
            <person name="Morin E."/>
            <person name="Murat C."/>
            <person name="Nagy L.G."/>
            <person name="Nolan M."/>
            <person name="Ohm R.A."/>
            <person name="Patyshakuliyeva A."/>
            <person name="Rokas A."/>
            <person name="Ruiz-Duenas F.J."/>
            <person name="Sabat G."/>
            <person name="Salamov A."/>
            <person name="Samejima M."/>
            <person name="Schmutz J."/>
            <person name="Slot J.C."/>
            <person name="St John F."/>
            <person name="Stenlid J."/>
            <person name="Sun H."/>
            <person name="Sun S."/>
            <person name="Syed K."/>
            <person name="Tsang A."/>
            <person name="Wiebenga A."/>
            <person name="Young D."/>
            <person name="Pisabarro A."/>
            <person name="Eastwood D.C."/>
            <person name="Martin F."/>
            <person name="Cullen D."/>
            <person name="Grigoriev I.V."/>
            <person name="Hibbett D.S."/>
        </authorList>
    </citation>
    <scope>NUCLEOTIDE SEQUENCE</scope>
    <source>
        <strain evidence="4">FP-58527</strain>
    </source>
</reference>
<dbReference type="HOGENOM" id="CLU_042061_0_0_1"/>
<feature type="compositionally biased region" description="Polar residues" evidence="1">
    <location>
        <begin position="289"/>
        <end position="302"/>
    </location>
</feature>
<dbReference type="InParanoid" id="S8G4R4"/>
<feature type="region of interest" description="Disordered" evidence="1">
    <location>
        <begin position="1"/>
        <end position="74"/>
    </location>
</feature>
<feature type="compositionally biased region" description="Low complexity" evidence="1">
    <location>
        <begin position="198"/>
        <end position="210"/>
    </location>
</feature>
<proteinExistence type="predicted"/>
<feature type="region of interest" description="Disordered" evidence="1">
    <location>
        <begin position="167"/>
        <end position="375"/>
    </location>
</feature>
<feature type="compositionally biased region" description="Low complexity" evidence="1">
    <location>
        <begin position="47"/>
        <end position="60"/>
    </location>
</feature>
<dbReference type="AlphaFoldDB" id="S8G4R4"/>
<organism evidence="3 4">
    <name type="scientific">Fomitopsis schrenkii</name>
    <name type="common">Brown rot fungus</name>
    <dbReference type="NCBI Taxonomy" id="2126942"/>
    <lineage>
        <taxon>Eukaryota</taxon>
        <taxon>Fungi</taxon>
        <taxon>Dikarya</taxon>
        <taxon>Basidiomycota</taxon>
        <taxon>Agaricomycotina</taxon>
        <taxon>Agaricomycetes</taxon>
        <taxon>Polyporales</taxon>
        <taxon>Fomitopsis</taxon>
    </lineage>
</organism>
<evidence type="ECO:0000259" key="2">
    <source>
        <dbReference type="Pfam" id="PF00808"/>
    </source>
</evidence>
<dbReference type="STRING" id="743788.S8G4R4"/>
<dbReference type="OrthoDB" id="636685at2759"/>
<dbReference type="InterPro" id="IPR003958">
    <property type="entry name" value="CBFA_NFYB_domain"/>
</dbReference>
<feature type="compositionally biased region" description="Polar residues" evidence="1">
    <location>
        <begin position="365"/>
        <end position="375"/>
    </location>
</feature>